<protein>
    <submittedName>
        <fullName evidence="4">DUF1680 domain-containing protein</fullName>
    </submittedName>
</protein>
<dbReference type="AlphaFoldDB" id="A0A3S3NE01"/>
<feature type="domain" description="Non-reducing end beta-L-arabinofuranosidase-like GH127 catalytic" evidence="2">
    <location>
        <begin position="118"/>
        <end position="511"/>
    </location>
</feature>
<keyword evidence="5" id="KW-1185">Reference proteome</keyword>
<dbReference type="InterPro" id="IPR008928">
    <property type="entry name" value="6-hairpin_glycosidase_sf"/>
</dbReference>
<evidence type="ECO:0000313" key="4">
    <source>
        <dbReference type="EMBL" id="RWR77776.1"/>
    </source>
</evidence>
<dbReference type="Pfam" id="PF20736">
    <property type="entry name" value="Glyco_hydro127M"/>
    <property type="match status" value="1"/>
</dbReference>
<evidence type="ECO:0000313" key="5">
    <source>
        <dbReference type="Proteomes" id="UP000283530"/>
    </source>
</evidence>
<organism evidence="4 5">
    <name type="scientific">Cinnamomum micranthum f. kanehirae</name>
    <dbReference type="NCBI Taxonomy" id="337451"/>
    <lineage>
        <taxon>Eukaryota</taxon>
        <taxon>Viridiplantae</taxon>
        <taxon>Streptophyta</taxon>
        <taxon>Embryophyta</taxon>
        <taxon>Tracheophyta</taxon>
        <taxon>Spermatophyta</taxon>
        <taxon>Magnoliopsida</taxon>
        <taxon>Magnoliidae</taxon>
        <taxon>Laurales</taxon>
        <taxon>Lauraceae</taxon>
        <taxon>Cinnamomum</taxon>
    </lineage>
</organism>
<proteinExistence type="predicted"/>
<sequence length="878" mass="99409">MEMEFFTYSVFISLCLSALPCIVSWDVKECTNIPNQLSSHTMQYQLYKTNNLSWIDEMYEKYHLNPTEDSTWSSLRPHNIMGEDGRDEFNWAMFYRGVKYSFNNRTEKFLKEVSLQDVQLDPDSKHGRAQQTNLEYLLMLDPDRLVWSFRKTAGVSDPPGIPFGGWEDPGCQLRGHFVGHYLSASAIMWASTHNSTLYEKMSAVVKALEECQNKMGTGYLSAFPSDEFDLLEALQYVWAPYYSIHKIMAGLLDQYQLAGKTQALKMVTWMADYFGNRVAKVISQYTIERHWKIINTESGGMNDVFYRLYGITGDLKYLVLGHLFDKPCFIGLLAMQADSLSGFHSNTHIPVVVGTQTNYEVTGDPLYKALGTRFIDYINSSLTYATGGSNLNEHWEDPKRLATTLQTENEESCTTYNTLKVGLLAFHLGVIEVIRTLFRWTKEMAYADHYERALTNGVLSIQRGTEPGIMIYMLPLGQGQSKARSVHGWGTKFDSFWCCYGTATESFSKLGDSIYFEEEADIPGLYIIQYISSSLNWRSGKLMIMQKIEPIFSSDPRLQVSLTISTTQEVSQQSKLYVRIPFWTNPRGSNATLNNQSLPLPFPGNFMPITRNWGSNDTLTLQLLIDLRLEKIKDDRPQYADIQAILFGPFLLAGLSNGDWGIRTGPYNSLSDWIIPIPPSWNSQLFTLAHEFSVLTKSNVSFTMEELPESGTESAVNATFRLITEDTSLSQVSSLKNLIGKSVMLEPFDLPGMALAYQGPDKNLIVTKSGGKPNSGVHDTFRVVTGLDKKNDTYSLESEIYRGCFLFGMEDIVELRCMPKSTSELDGFYSAVSFRFIKGRSEYPPITFMAKGLNRNFVLVPLLGLTDESYTAYFRIAP</sequence>
<accession>A0A3S3NE01</accession>
<feature type="domain" description="Non-reducing end beta-L-arabinofuranosidase-like GH127 middle" evidence="3">
    <location>
        <begin position="525"/>
        <end position="623"/>
    </location>
</feature>
<dbReference type="Gene3D" id="2.80.10.50">
    <property type="match status" value="1"/>
</dbReference>
<dbReference type="PANTHER" id="PTHR31151">
    <property type="entry name" value="PROLINE-TRNA LIGASE (DUF1680)"/>
    <property type="match status" value="1"/>
</dbReference>
<feature type="chain" id="PRO_5018622633" evidence="1">
    <location>
        <begin position="18"/>
        <end position="878"/>
    </location>
</feature>
<dbReference type="Pfam" id="PF07944">
    <property type="entry name" value="Beta-AFase-like_GH127_cat"/>
    <property type="match status" value="1"/>
</dbReference>
<gene>
    <name evidence="4" type="ORF">CKAN_00627700</name>
</gene>
<dbReference type="InterPro" id="IPR012878">
    <property type="entry name" value="Beta-AFase-like_GH127_cat"/>
</dbReference>
<dbReference type="PANTHER" id="PTHR31151:SF0">
    <property type="entry name" value="PROLINE-TRNA LIGASE (DUF1680)"/>
    <property type="match status" value="1"/>
</dbReference>
<dbReference type="OrthoDB" id="5358475at2759"/>
<dbReference type="InterPro" id="IPR049046">
    <property type="entry name" value="Beta-AFase-like_GH127_middle"/>
</dbReference>
<feature type="signal peptide" evidence="1">
    <location>
        <begin position="1"/>
        <end position="17"/>
    </location>
</feature>
<dbReference type="Proteomes" id="UP000283530">
    <property type="component" value="Unassembled WGS sequence"/>
</dbReference>
<name>A0A3S3NE01_9MAGN</name>
<dbReference type="SUPFAM" id="SSF48208">
    <property type="entry name" value="Six-hairpin glycosidases"/>
    <property type="match status" value="1"/>
</dbReference>
<dbReference type="EMBL" id="QPKB01000002">
    <property type="protein sequence ID" value="RWR77776.1"/>
    <property type="molecule type" value="Genomic_DNA"/>
</dbReference>
<comment type="caution">
    <text evidence="4">The sequence shown here is derived from an EMBL/GenBank/DDBJ whole genome shotgun (WGS) entry which is preliminary data.</text>
</comment>
<reference evidence="4 5" key="1">
    <citation type="journal article" date="2019" name="Nat. Plants">
        <title>Stout camphor tree genome fills gaps in understanding of flowering plant genome evolution.</title>
        <authorList>
            <person name="Chaw S.M."/>
            <person name="Liu Y.C."/>
            <person name="Wu Y.W."/>
            <person name="Wang H.Y."/>
            <person name="Lin C.I."/>
            <person name="Wu C.S."/>
            <person name="Ke H.M."/>
            <person name="Chang L.Y."/>
            <person name="Hsu C.Y."/>
            <person name="Yang H.T."/>
            <person name="Sudianto E."/>
            <person name="Hsu M.H."/>
            <person name="Wu K.P."/>
            <person name="Wang L.N."/>
            <person name="Leebens-Mack J.H."/>
            <person name="Tsai I.J."/>
        </authorList>
    </citation>
    <scope>NUCLEOTIDE SEQUENCE [LARGE SCALE GENOMIC DNA]</scope>
    <source>
        <strain evidence="5">cv. Chaw 1501</strain>
        <tissue evidence="4">Young leaves</tissue>
    </source>
</reference>
<evidence type="ECO:0000256" key="1">
    <source>
        <dbReference type="SAM" id="SignalP"/>
    </source>
</evidence>
<keyword evidence="1" id="KW-0732">Signal</keyword>
<evidence type="ECO:0000259" key="3">
    <source>
        <dbReference type="Pfam" id="PF20736"/>
    </source>
</evidence>
<evidence type="ECO:0000259" key="2">
    <source>
        <dbReference type="Pfam" id="PF07944"/>
    </source>
</evidence>
<dbReference type="GO" id="GO:0005975">
    <property type="term" value="P:carbohydrate metabolic process"/>
    <property type="evidence" value="ECO:0007669"/>
    <property type="project" value="InterPro"/>
</dbReference>